<comment type="caution">
    <text evidence="2">The sequence shown here is derived from an EMBL/GenBank/DDBJ whole genome shotgun (WGS) entry which is preliminary data.</text>
</comment>
<evidence type="ECO:0000313" key="3">
    <source>
        <dbReference type="Proteomes" id="UP000283077"/>
    </source>
</evidence>
<dbReference type="RefSeq" id="WP_127700547.1">
    <property type="nucleotide sequence ID" value="NZ_SACS01000023.1"/>
</dbReference>
<dbReference type="EMBL" id="SACS01000023">
    <property type="protein sequence ID" value="RVU33312.1"/>
    <property type="molecule type" value="Genomic_DNA"/>
</dbReference>
<keyword evidence="3" id="KW-1185">Reference proteome</keyword>
<name>A0A437QFL9_9GAMM</name>
<dbReference type="NCBIfam" id="TIGR03696">
    <property type="entry name" value="Rhs_assc_core"/>
    <property type="match status" value="1"/>
</dbReference>
<evidence type="ECO:0000313" key="2">
    <source>
        <dbReference type="EMBL" id="RVU33312.1"/>
    </source>
</evidence>
<dbReference type="NCBIfam" id="TIGR01643">
    <property type="entry name" value="YD_repeat_2x"/>
    <property type="match status" value="1"/>
</dbReference>
<dbReference type="InterPro" id="IPR050708">
    <property type="entry name" value="T6SS_VgrG/RHS"/>
</dbReference>
<proteinExistence type="predicted"/>
<protein>
    <recommendedName>
        <fullName evidence="4">RHS repeat protein</fullName>
    </recommendedName>
</protein>
<evidence type="ECO:0000256" key="1">
    <source>
        <dbReference type="SAM" id="SignalP"/>
    </source>
</evidence>
<dbReference type="PANTHER" id="PTHR32305:SF15">
    <property type="entry name" value="PROTEIN RHSA-RELATED"/>
    <property type="match status" value="1"/>
</dbReference>
<accession>A0A437QFL9</accession>
<gene>
    <name evidence="2" type="ORF">EOE67_17070</name>
</gene>
<dbReference type="PANTHER" id="PTHR32305">
    <property type="match status" value="1"/>
</dbReference>
<dbReference type="Proteomes" id="UP000283077">
    <property type="component" value="Unassembled WGS sequence"/>
</dbReference>
<dbReference type="OrthoDB" id="9806238at2"/>
<feature type="chain" id="PRO_5019480502" description="RHS repeat protein" evidence="1">
    <location>
        <begin position="24"/>
        <end position="1518"/>
    </location>
</feature>
<sequence length="1518" mass="168561">MNRKNIVNILQALCWLCLSSTVAGVQVTTANEDVLKRMAVDYRVQTLDGAAIGEQIGLQRGSLTFKTIDLQIKGNGPDIMIARTYKGENYSYHHSVDMADWSFDIPHIYTTVVTVMGARTSGPWGKNKACSGSIEPEPMHYISGGKSLSIAPNLFHNGDFVFSHESGNENLYEDSSGKFGAHVTRITKSNWKFECLTFRSSDGQVMEGFIGYSPTGLKYTFNQPIRARIKLAPMSVMDSVNPLHMHSRYLYVSKIEDRFGNTINYQYSGNTLRSIVASDGRKVDFQYDATSLNRTLPLISHITYAGRQLSYHYEKPAGATRSSLAKVGVGENLFWRYQLHELSEYYPEGDIDAGARNQCARTPRFSGANGTYGQASIQHPAGFKVRYELQCTYFGRANVPSKVDTLEGKRYITPYSYGEISIKKKTLEYDSGQSYAWHYQYSGNPGFSTEQALSDSHLVQGVVLPAGLSAELLNATTVTRPDGSKVTSVYDRSFTSPTEGSLLFEVTKDPAGNLMSTSQKIYGHARVIGWDGVFFENAQVASYAVAATQHLKQVFHHQQPSQYRTQFSEFDVFGQPGKTAAYSADESRVHYTKNTYFNDLVHWVIGQPATTSISDNDVTYLQTQAYTYHPASAPAKSLLMEYWDYRRKIYSLDYHADGNLSRKTYHLANRWVTYQNYYLGSPKRLEFPDRYDATQVSAATLDYDAFGNVTQTTDFNANTTHYQYDAIGRLTLIDPVSPAMADTTIRYEVLDGVSGSYQTRQAVEKGNYRLQGIYDGLRRAILTTQWDAANEPATRKQQFSAYNEHNKVVFQSQWLTDATAQSPGTTSSFDGLGRLDAVHFPDGSTESYDYLSGHEIRVTDARQQQKTTTYLALGEPGYELPLRIEQPENITTTLTYNVAGYVTAITQGDYSELRIYDDKMQLCLQKRPETGIKALQYNALGQVSSYAEGLLGNGSHCQDYNNVAANWVSNVYDHHGELHQLNFADGTSPNKRYQLDAQGNLKTLSTGGTVWSYTYNAAHQSETETLTVDGKSYVIDPTYDALGHVSSLSYGGASIAFAPNALGQPTLVQQTGSTLYASNVSFYPSGQVRAFNYGNGVAFHQTLDAMQRPLEMLSSKGGQHKTAQSYRYDANHNVSDIFDLTNSSKNIKLTYDQADRLKTASGSWGAGDFNYDSTGNLLSKNLGSQRLSYSYDPASKRLRSVSGGYNFLYDDRGNVTNNGSRSFQFNRANQLTTSGAVSYLYDGYNRRVKKSATSTSYSIYDKNGQLLLTDGPQGVTRYIYLGSQLIARVGNTAALEDKPGYTGHLEDDDLSLTYMQQRYYDPVIGRFYSNDPVGFTGEPDTFNRYSYVANNPYKYSDPSGESKKFVSEAVKTVGTQLVSLGRVTQQQAINIRQQGGDLRSSNLKAAQRIERAAFPGATQTRPENHKLADGKMGEKHIHSKNTVEGKEVREDGHHFVANGVADAVSPVLESIGTGLEQVGTAMQNIEQNFPSTMGLLNALDPTSLADEMTKGDEIDKSI</sequence>
<keyword evidence="1" id="KW-0732">Signal</keyword>
<evidence type="ECO:0008006" key="4">
    <source>
        <dbReference type="Google" id="ProtNLM"/>
    </source>
</evidence>
<dbReference type="InterPro" id="IPR006530">
    <property type="entry name" value="YD"/>
</dbReference>
<reference evidence="2 3" key="1">
    <citation type="submission" date="2019-01" db="EMBL/GenBank/DDBJ databases">
        <authorList>
            <person name="Chen W.-M."/>
        </authorList>
    </citation>
    <scope>NUCLEOTIDE SEQUENCE [LARGE SCALE GENOMIC DNA]</scope>
    <source>
        <strain evidence="2 3">KYPC3</strain>
    </source>
</reference>
<dbReference type="Gene3D" id="2.180.10.10">
    <property type="entry name" value="RHS repeat-associated core"/>
    <property type="match status" value="1"/>
</dbReference>
<feature type="signal peptide" evidence="1">
    <location>
        <begin position="1"/>
        <end position="23"/>
    </location>
</feature>
<organism evidence="2 3">
    <name type="scientific">Rheinheimera riviphila</name>
    <dbReference type="NCBI Taxonomy" id="1834037"/>
    <lineage>
        <taxon>Bacteria</taxon>
        <taxon>Pseudomonadati</taxon>
        <taxon>Pseudomonadota</taxon>
        <taxon>Gammaproteobacteria</taxon>
        <taxon>Chromatiales</taxon>
        <taxon>Chromatiaceae</taxon>
        <taxon>Rheinheimera</taxon>
    </lineage>
</organism>
<dbReference type="InterPro" id="IPR022385">
    <property type="entry name" value="Rhs_assc_core"/>
</dbReference>
<dbReference type="InterPro" id="IPR031325">
    <property type="entry name" value="RHS_repeat"/>
</dbReference>
<dbReference type="Pfam" id="PF05593">
    <property type="entry name" value="RHS_repeat"/>
    <property type="match status" value="1"/>
</dbReference>